<dbReference type="Pfam" id="PF01209">
    <property type="entry name" value="Ubie_methyltran"/>
    <property type="match status" value="1"/>
</dbReference>
<dbReference type="InterPro" id="IPR029063">
    <property type="entry name" value="SAM-dependent_MTases_sf"/>
</dbReference>
<proteinExistence type="predicted"/>
<accession>A0A9E6XTW7</accession>
<dbReference type="GO" id="GO:0032259">
    <property type="term" value="P:methylation"/>
    <property type="evidence" value="ECO:0007669"/>
    <property type="project" value="UniProtKB-KW"/>
</dbReference>
<dbReference type="PANTHER" id="PTHR43591:SF24">
    <property type="entry name" value="2-METHOXY-6-POLYPRENYL-1,4-BENZOQUINOL METHYLASE, MITOCHONDRIAL"/>
    <property type="match status" value="1"/>
</dbReference>
<evidence type="ECO:0000256" key="2">
    <source>
        <dbReference type="ARBA" id="ARBA00022679"/>
    </source>
</evidence>
<sequence>MVDAVGAQPDQRVLDVATGTGLVAQALVRRYGCSVVGLDQSEAMLERARARVRDDEALGRRVSLVVGEAERLPFADGDFDHLTFTYLLRYVDDPAATLRELARVVRPGGRVASLEFAVPPSVLWRAAWTFYVRVGLPALGRLVSRDWFETGRFLARSIPDFYARHPLEQIAQLWTEAGIGSVTVRRMSLGGGVVMWGTRSDDAR</sequence>
<dbReference type="PROSITE" id="PS51608">
    <property type="entry name" value="SAM_MT_UBIE"/>
    <property type="match status" value="1"/>
</dbReference>
<keyword evidence="3" id="KW-0949">S-adenosyl-L-methionine</keyword>
<name>A0A9E6XTW7_9ACTN</name>
<dbReference type="SUPFAM" id="SSF53335">
    <property type="entry name" value="S-adenosyl-L-methionine-dependent methyltransferases"/>
    <property type="match status" value="1"/>
</dbReference>
<dbReference type="CDD" id="cd02440">
    <property type="entry name" value="AdoMet_MTases"/>
    <property type="match status" value="1"/>
</dbReference>
<keyword evidence="1 4" id="KW-0489">Methyltransferase</keyword>
<evidence type="ECO:0000313" key="5">
    <source>
        <dbReference type="Proteomes" id="UP001162834"/>
    </source>
</evidence>
<dbReference type="GO" id="GO:0043770">
    <property type="term" value="F:demethylmenaquinone methyltransferase activity"/>
    <property type="evidence" value="ECO:0007669"/>
    <property type="project" value="UniProtKB-EC"/>
</dbReference>
<evidence type="ECO:0000256" key="1">
    <source>
        <dbReference type="ARBA" id="ARBA00022603"/>
    </source>
</evidence>
<dbReference type="EC" id="2.1.1.163" evidence="4"/>
<keyword evidence="5" id="KW-1185">Reference proteome</keyword>
<evidence type="ECO:0000256" key="3">
    <source>
        <dbReference type="ARBA" id="ARBA00022691"/>
    </source>
</evidence>
<evidence type="ECO:0000313" key="4">
    <source>
        <dbReference type="EMBL" id="UGS34316.1"/>
    </source>
</evidence>
<dbReference type="Proteomes" id="UP001162834">
    <property type="component" value="Chromosome"/>
</dbReference>
<dbReference type="InterPro" id="IPR004033">
    <property type="entry name" value="UbiE/COQ5_MeTrFase"/>
</dbReference>
<dbReference type="KEGG" id="sbae:DSM104329_00692"/>
<organism evidence="4 5">
    <name type="scientific">Capillimicrobium parvum</name>
    <dbReference type="NCBI Taxonomy" id="2884022"/>
    <lineage>
        <taxon>Bacteria</taxon>
        <taxon>Bacillati</taxon>
        <taxon>Actinomycetota</taxon>
        <taxon>Thermoleophilia</taxon>
        <taxon>Solirubrobacterales</taxon>
        <taxon>Capillimicrobiaceae</taxon>
        <taxon>Capillimicrobium</taxon>
    </lineage>
</organism>
<protein>
    <submittedName>
        <fullName evidence="4">Demethylmenaquinone methyltransferase</fullName>
        <ecNumber evidence="4">2.1.1.163</ecNumber>
    </submittedName>
</protein>
<dbReference type="PANTHER" id="PTHR43591">
    <property type="entry name" value="METHYLTRANSFERASE"/>
    <property type="match status" value="1"/>
</dbReference>
<keyword evidence="2 4" id="KW-0808">Transferase</keyword>
<reference evidence="4" key="1">
    <citation type="journal article" date="2022" name="Int. J. Syst. Evol. Microbiol.">
        <title>Pseudomonas aegrilactucae sp. nov. and Pseudomonas morbosilactucae sp. nov., pathogens causing bacterial rot of lettuce in Japan.</title>
        <authorList>
            <person name="Sawada H."/>
            <person name="Fujikawa T."/>
            <person name="Satou M."/>
        </authorList>
    </citation>
    <scope>NUCLEOTIDE SEQUENCE</scope>
    <source>
        <strain evidence="4">0166_1</strain>
    </source>
</reference>
<dbReference type="Gene3D" id="3.40.50.150">
    <property type="entry name" value="Vaccinia Virus protein VP39"/>
    <property type="match status" value="1"/>
</dbReference>
<gene>
    <name evidence="4" type="primary">menG</name>
    <name evidence="4" type="ORF">DSM104329_00692</name>
</gene>
<dbReference type="AlphaFoldDB" id="A0A9E6XTW7"/>
<dbReference type="EMBL" id="CP087164">
    <property type="protein sequence ID" value="UGS34316.1"/>
    <property type="molecule type" value="Genomic_DNA"/>
</dbReference>